<dbReference type="GO" id="GO:0006508">
    <property type="term" value="P:proteolysis"/>
    <property type="evidence" value="ECO:0007669"/>
    <property type="project" value="InterPro"/>
</dbReference>
<keyword evidence="7" id="KW-1185">Reference proteome</keyword>
<feature type="region of interest" description="Disordered" evidence="2">
    <location>
        <begin position="29"/>
        <end position="48"/>
    </location>
</feature>
<dbReference type="SUPFAM" id="SSF50630">
    <property type="entry name" value="Acid proteases"/>
    <property type="match status" value="1"/>
</dbReference>
<feature type="compositionally biased region" description="Polar residues" evidence="2">
    <location>
        <begin position="864"/>
        <end position="875"/>
    </location>
</feature>
<dbReference type="EMBL" id="GL988041">
    <property type="protein sequence ID" value="EGS21580.1"/>
    <property type="molecule type" value="Genomic_DNA"/>
</dbReference>
<feature type="region of interest" description="Disordered" evidence="2">
    <location>
        <begin position="655"/>
        <end position="769"/>
    </location>
</feature>
<dbReference type="GeneID" id="18257480"/>
<feature type="signal peptide" evidence="4">
    <location>
        <begin position="1"/>
        <end position="26"/>
    </location>
</feature>
<evidence type="ECO:0000259" key="5">
    <source>
        <dbReference type="PROSITE" id="PS51767"/>
    </source>
</evidence>
<feature type="chain" id="PRO_5003408949" description="Peptidase A1 domain-containing protein" evidence="4">
    <location>
        <begin position="27"/>
        <end position="937"/>
    </location>
</feature>
<feature type="region of interest" description="Disordered" evidence="2">
    <location>
        <begin position="863"/>
        <end position="937"/>
    </location>
</feature>
<dbReference type="Pfam" id="PF00026">
    <property type="entry name" value="Asp"/>
    <property type="match status" value="1"/>
</dbReference>
<keyword evidence="3" id="KW-0472">Membrane</keyword>
<dbReference type="CDD" id="cd05471">
    <property type="entry name" value="pepsin_like"/>
    <property type="match status" value="1"/>
</dbReference>
<dbReference type="OMA" id="WIPSYSY"/>
<dbReference type="PANTHER" id="PTHR47965">
    <property type="entry name" value="ASPARTYL PROTEASE-RELATED"/>
    <property type="match status" value="1"/>
</dbReference>
<feature type="compositionally biased region" description="Basic and acidic residues" evidence="2">
    <location>
        <begin position="876"/>
        <end position="914"/>
    </location>
</feature>
<dbReference type="STRING" id="759272.G0S6C5"/>
<dbReference type="GO" id="GO:0009277">
    <property type="term" value="C:fungal-type cell wall"/>
    <property type="evidence" value="ECO:0007669"/>
    <property type="project" value="TreeGrafter"/>
</dbReference>
<feature type="compositionally biased region" description="Pro residues" evidence="2">
    <location>
        <begin position="457"/>
        <end position="468"/>
    </location>
</feature>
<dbReference type="PANTHER" id="PTHR47965:SF101">
    <property type="entry name" value="HYPOTHETICAL ASPARTYL PROTEASE (EUROFUNG)-RELATED"/>
    <property type="match status" value="1"/>
</dbReference>
<dbReference type="InterPro" id="IPR033121">
    <property type="entry name" value="PEPTIDASE_A1"/>
</dbReference>
<evidence type="ECO:0000256" key="3">
    <source>
        <dbReference type="SAM" id="Phobius"/>
    </source>
</evidence>
<comment type="similarity">
    <text evidence="1">Belongs to the peptidase A1 family.</text>
</comment>
<protein>
    <recommendedName>
        <fullName evidence="5">Peptidase A1 domain-containing protein</fullName>
    </recommendedName>
</protein>
<feature type="transmembrane region" description="Helical" evidence="3">
    <location>
        <begin position="486"/>
        <end position="505"/>
    </location>
</feature>
<feature type="region of interest" description="Disordered" evidence="2">
    <location>
        <begin position="452"/>
        <end position="478"/>
    </location>
</feature>
<organism evidence="7">
    <name type="scientific">Chaetomium thermophilum (strain DSM 1495 / CBS 144.50 / IMI 039719)</name>
    <name type="common">Thermochaetoides thermophila</name>
    <dbReference type="NCBI Taxonomy" id="759272"/>
    <lineage>
        <taxon>Eukaryota</taxon>
        <taxon>Fungi</taxon>
        <taxon>Dikarya</taxon>
        <taxon>Ascomycota</taxon>
        <taxon>Pezizomycotina</taxon>
        <taxon>Sordariomycetes</taxon>
        <taxon>Sordariomycetidae</taxon>
        <taxon>Sordariales</taxon>
        <taxon>Chaetomiaceae</taxon>
        <taxon>Thermochaetoides</taxon>
    </lineage>
</organism>
<dbReference type="HOGENOM" id="CLU_009988_1_0_1"/>
<evidence type="ECO:0000313" key="6">
    <source>
        <dbReference type="EMBL" id="EGS21580.1"/>
    </source>
</evidence>
<feature type="compositionally biased region" description="Low complexity" evidence="2">
    <location>
        <begin position="676"/>
        <end position="689"/>
    </location>
</feature>
<keyword evidence="3" id="KW-1133">Transmembrane helix</keyword>
<evidence type="ECO:0000256" key="2">
    <source>
        <dbReference type="SAM" id="MobiDB-lite"/>
    </source>
</evidence>
<keyword evidence="3" id="KW-0812">Transmembrane</keyword>
<reference evidence="6 7" key="1">
    <citation type="journal article" date="2011" name="Cell">
        <title>Insight into structure and assembly of the nuclear pore complex by utilizing the genome of a eukaryotic thermophile.</title>
        <authorList>
            <person name="Amlacher S."/>
            <person name="Sarges P."/>
            <person name="Flemming D."/>
            <person name="van Noort V."/>
            <person name="Kunze R."/>
            <person name="Devos D.P."/>
            <person name="Arumugam M."/>
            <person name="Bork P."/>
            <person name="Hurt E."/>
        </authorList>
    </citation>
    <scope>NUCLEOTIDE SEQUENCE [LARGE SCALE GENOMIC DNA]</scope>
    <source>
        <strain evidence="7">DSM 1495 / CBS 144.50 / IMI 039719</strain>
    </source>
</reference>
<dbReference type="InterPro" id="IPR001461">
    <property type="entry name" value="Aspartic_peptidase_A1"/>
</dbReference>
<name>G0S6C5_CHATD</name>
<feature type="region of interest" description="Disordered" evidence="2">
    <location>
        <begin position="510"/>
        <end position="537"/>
    </location>
</feature>
<accession>G0S6C5</accession>
<feature type="domain" description="Peptidase A1" evidence="5">
    <location>
        <begin position="65"/>
        <end position="439"/>
    </location>
</feature>
<dbReference type="OrthoDB" id="5233646at2759"/>
<feature type="compositionally biased region" description="Polar residues" evidence="2">
    <location>
        <begin position="821"/>
        <end position="842"/>
    </location>
</feature>
<feature type="region of interest" description="Disordered" evidence="2">
    <location>
        <begin position="808"/>
        <end position="842"/>
    </location>
</feature>
<dbReference type="eggNOG" id="ENOG502RV5I">
    <property type="taxonomic scope" value="Eukaryota"/>
</dbReference>
<dbReference type="PRINTS" id="PR00792">
    <property type="entry name" value="PEPSIN"/>
</dbReference>
<sequence length="937" mass="102051">MPLPARGLAISCFALQLLSALQPVTASADAGTGADGGADKPPSKSPEPLWIQPSGEWYGIDGDWSNFAFFIGSPAQAVYLTPATALSEIWVVSTGGCVPVQLCIDARGGVFDISQSDTWRSLGTWLLGMNYTGMGGNGDYGLETLAFVNTVASFTTAIDDALVAVYNDTNYYQGYVGLGVTQGRFGNNLTMPFISQLAQSYGSIPSHSYGYTAGAYYRPNGKNRGTVASLTLGGYDKLRFVPHDHKFALDPVTRLPTVRLRGITAHVDSIEHAPTKNWTSTSHPLVTMDDSIIAIIDSSTPYLWLPTPVCERFAAALNLTWREDLGVYVFANGAQYTHYQNDESLKFTFTLSSYQNADDFGQPLSTPGVVNITLPSAAFAQLLRYPFRNVIKWGDSSIPYFPLKRSTKEVNNEQYIIGRVFMQEAYLITSYDRSSFSLHQALFPQNASSNYSLEAIPRPPDSPYPPYRNEPTSPSLKGGLNTAQKAGIALGILITLGLLSLFLYFRHQHKRPSKENKDTAGAESERTEVPAALQEEVPTSPVKRMFTKVVNKKRSRKTVTAGSDGSSGQPVEVGADAQHQVYEMPVPPEPVELDSNDVGDDITELGLDTTQGLSQYEITRRKLERQMRGPVPAYTPPENGMAINIQEKSAQDISPIPHYRPADEPSPASSPTYANSSTLPYSLPSPLTPHGEWTSRMTDLPSPMTIAPPTRFPGPSSEQEAGISLSPGPSPVTPRSVHFPPSMAPTPITCSGSNPAPTTPTSGTMPRLGPPVQRTPIDPSRVVCLGPLPENIQLQLPQQPVPRLRIPQSPLADLSSPGVGPSQSLGHYRSDTQGSTDTLGSNYTMEEAERLKELERQHGLIMARSSQVQEQGENSSRQRETGEQKMSEGQIEHRSASSDTRESRSPNSEERIETGFEIIHVPQMAEKRYSFEVGDDS</sequence>
<keyword evidence="4" id="KW-0732">Signal</keyword>
<feature type="region of interest" description="Disordered" evidence="2">
    <location>
        <begin position="551"/>
        <end position="571"/>
    </location>
</feature>
<dbReference type="InterPro" id="IPR021109">
    <property type="entry name" value="Peptidase_aspartic_dom_sf"/>
</dbReference>
<dbReference type="RefSeq" id="XP_006693876.1">
    <property type="nucleotide sequence ID" value="XM_006693813.1"/>
</dbReference>
<feature type="compositionally biased region" description="Polar residues" evidence="2">
    <location>
        <begin position="748"/>
        <end position="764"/>
    </location>
</feature>
<feature type="compositionally biased region" description="Polar residues" evidence="2">
    <location>
        <begin position="558"/>
        <end position="569"/>
    </location>
</feature>
<dbReference type="Proteomes" id="UP000008066">
    <property type="component" value="Unassembled WGS sequence"/>
</dbReference>
<dbReference type="PROSITE" id="PS51767">
    <property type="entry name" value="PEPTIDASE_A1"/>
    <property type="match status" value="1"/>
</dbReference>
<dbReference type="Gene3D" id="2.40.70.10">
    <property type="entry name" value="Acid Proteases"/>
    <property type="match status" value="2"/>
</dbReference>
<evidence type="ECO:0000313" key="7">
    <source>
        <dbReference type="Proteomes" id="UP000008066"/>
    </source>
</evidence>
<evidence type="ECO:0000256" key="1">
    <source>
        <dbReference type="ARBA" id="ARBA00007447"/>
    </source>
</evidence>
<proteinExistence type="inferred from homology"/>
<dbReference type="InterPro" id="IPR034164">
    <property type="entry name" value="Pepsin-like_dom"/>
</dbReference>
<feature type="compositionally biased region" description="Basic and acidic residues" evidence="2">
    <location>
        <begin position="513"/>
        <end position="528"/>
    </location>
</feature>
<dbReference type="GO" id="GO:0005576">
    <property type="term" value="C:extracellular region"/>
    <property type="evidence" value="ECO:0007669"/>
    <property type="project" value="TreeGrafter"/>
</dbReference>
<dbReference type="GO" id="GO:0004190">
    <property type="term" value="F:aspartic-type endopeptidase activity"/>
    <property type="evidence" value="ECO:0007669"/>
    <property type="project" value="InterPro"/>
</dbReference>
<evidence type="ECO:0000256" key="4">
    <source>
        <dbReference type="SAM" id="SignalP"/>
    </source>
</evidence>
<gene>
    <name evidence="6" type="ORF">CTHT_0034420</name>
</gene>
<dbReference type="GO" id="GO:0031505">
    <property type="term" value="P:fungal-type cell wall organization"/>
    <property type="evidence" value="ECO:0007669"/>
    <property type="project" value="TreeGrafter"/>
</dbReference>
<dbReference type="AlphaFoldDB" id="G0S6C5"/>
<dbReference type="KEGG" id="cthr:CTHT_0034420"/>